<dbReference type="AlphaFoldDB" id="A0A9Q3I5M8"/>
<evidence type="ECO:0000313" key="24">
    <source>
        <dbReference type="Proteomes" id="UP000765509"/>
    </source>
</evidence>
<evidence type="ECO:0000256" key="6">
    <source>
        <dbReference type="ARBA" id="ARBA00022722"/>
    </source>
</evidence>
<dbReference type="InterPro" id="IPR001584">
    <property type="entry name" value="Integrase_cat-core"/>
</dbReference>
<dbReference type="GO" id="GO:0005634">
    <property type="term" value="C:nucleus"/>
    <property type="evidence" value="ECO:0007669"/>
    <property type="project" value="UniProtKB-ARBA"/>
</dbReference>
<dbReference type="GO" id="GO:0046872">
    <property type="term" value="F:metal ion binding"/>
    <property type="evidence" value="ECO:0007669"/>
    <property type="project" value="UniProtKB-KW"/>
</dbReference>
<dbReference type="GO" id="GO:0003887">
    <property type="term" value="F:DNA-directed DNA polymerase activity"/>
    <property type="evidence" value="ECO:0007669"/>
    <property type="project" value="UniProtKB-KW"/>
</dbReference>
<dbReference type="GO" id="GO:0032196">
    <property type="term" value="P:transposition"/>
    <property type="evidence" value="ECO:0007669"/>
    <property type="project" value="UniProtKB-KW"/>
</dbReference>
<dbReference type="GO" id="GO:0006310">
    <property type="term" value="P:DNA recombination"/>
    <property type="evidence" value="ECO:0007669"/>
    <property type="project" value="UniProtKB-KW"/>
</dbReference>
<gene>
    <name evidence="23" type="ORF">O181_070411</name>
</gene>
<evidence type="ECO:0000256" key="21">
    <source>
        <dbReference type="SAM" id="MobiDB-lite"/>
    </source>
</evidence>
<keyword evidence="11" id="KW-0067">ATP-binding</keyword>
<dbReference type="EMBL" id="AVOT02036227">
    <property type="protein sequence ID" value="MBW0530696.1"/>
    <property type="molecule type" value="Genomic_DNA"/>
</dbReference>
<dbReference type="Proteomes" id="UP000765509">
    <property type="component" value="Unassembled WGS sequence"/>
</dbReference>
<dbReference type="OrthoDB" id="7691805at2759"/>
<evidence type="ECO:0000259" key="22">
    <source>
        <dbReference type="PROSITE" id="PS50994"/>
    </source>
</evidence>
<evidence type="ECO:0000256" key="17">
    <source>
        <dbReference type="ARBA" id="ARBA00023113"/>
    </source>
</evidence>
<evidence type="ECO:0000256" key="7">
    <source>
        <dbReference type="ARBA" id="ARBA00022723"/>
    </source>
</evidence>
<dbReference type="InterPro" id="IPR036397">
    <property type="entry name" value="RNaseH_sf"/>
</dbReference>
<comment type="function">
    <text evidence="1">The aspartyl protease (PR) mediates the proteolytic cleavages of the Gag and Gag-Pol polyproteins after assembly of the VLP.</text>
</comment>
<sequence>MWVIINLPNRFKKTMEVWLGKCQVENKSPSLDDTWEVIRKFLQRCENNNEHSSQAVLAFKNNNINNNQNKKRQDGDYPKCSPGWHNPLTKRNERNCNFLKGDKTGLSSKNPIQSLVASTGKHGSKSLILDSGATTSMFNAPKIFTNITQLSQQIEKADGSHIQASGTGTVQIKLLHCILELSNCLLVKNLSYNLISLGAIRKPNYKIFTHDNKIFELVDHNNSTILNGNYNSGNFEVTIEGNKALATITNHNNILTLHQAAGHPYPEYLAQMFPTLTTTNLQCPTCNICKITKSRLKGTFPTPQQKLQFIHTDLFGPVETPSNLVCKYCLTVVDSYSRYVWTTFLKSKSETGFHIQTLIKRIKNQCKEKIANLLSNNGSEFKNHQLTTFLQDKGITHLTTAPYTPQQNPCAERGNRFTITKARCLLSDSGLDKSFWAKAVRTATYLDNITPKNH</sequence>
<keyword evidence="14" id="KW-0229">DNA integration</keyword>
<keyword evidence="7" id="KW-0479">Metal-binding</keyword>
<evidence type="ECO:0000256" key="18">
    <source>
        <dbReference type="ARBA" id="ARBA00023172"/>
    </source>
</evidence>
<evidence type="ECO:0000256" key="8">
    <source>
        <dbReference type="ARBA" id="ARBA00022741"/>
    </source>
</evidence>
<keyword evidence="4" id="KW-0645">Protease</keyword>
<keyword evidence="2" id="KW-0815">Transposition</keyword>
<evidence type="ECO:0000256" key="1">
    <source>
        <dbReference type="ARBA" id="ARBA00002180"/>
    </source>
</evidence>
<keyword evidence="10" id="KW-0378">Hydrolase</keyword>
<keyword evidence="16" id="KW-0239">DNA-directed DNA polymerase</keyword>
<dbReference type="InterPro" id="IPR039537">
    <property type="entry name" value="Retrotran_Ty1/copia-like"/>
</dbReference>
<evidence type="ECO:0000256" key="4">
    <source>
        <dbReference type="ARBA" id="ARBA00022670"/>
    </source>
</evidence>
<dbReference type="InterPro" id="IPR012337">
    <property type="entry name" value="RNaseH-like_sf"/>
</dbReference>
<dbReference type="GO" id="GO:0005524">
    <property type="term" value="F:ATP binding"/>
    <property type="evidence" value="ECO:0007669"/>
    <property type="project" value="UniProtKB-KW"/>
</dbReference>
<evidence type="ECO:0000256" key="3">
    <source>
        <dbReference type="ARBA" id="ARBA00022612"/>
    </source>
</evidence>
<comment type="caution">
    <text evidence="23">The sequence shown here is derived from an EMBL/GenBank/DDBJ whole genome shotgun (WGS) entry which is preliminary data.</text>
</comment>
<dbReference type="InterPro" id="IPR054722">
    <property type="entry name" value="PolX-like_BBD"/>
</dbReference>
<dbReference type="Gene3D" id="3.30.420.10">
    <property type="entry name" value="Ribonuclease H-like superfamily/Ribonuclease H"/>
    <property type="match status" value="1"/>
</dbReference>
<evidence type="ECO:0000313" key="23">
    <source>
        <dbReference type="EMBL" id="MBW0530696.1"/>
    </source>
</evidence>
<dbReference type="GO" id="GO:0008233">
    <property type="term" value="F:peptidase activity"/>
    <property type="evidence" value="ECO:0007669"/>
    <property type="project" value="UniProtKB-KW"/>
</dbReference>
<dbReference type="SUPFAM" id="SSF53098">
    <property type="entry name" value="Ribonuclease H-like"/>
    <property type="match status" value="1"/>
</dbReference>
<evidence type="ECO:0000256" key="12">
    <source>
        <dbReference type="ARBA" id="ARBA00022842"/>
    </source>
</evidence>
<evidence type="ECO:0000256" key="10">
    <source>
        <dbReference type="ARBA" id="ARBA00022801"/>
    </source>
</evidence>
<evidence type="ECO:0000256" key="13">
    <source>
        <dbReference type="ARBA" id="ARBA00022884"/>
    </source>
</evidence>
<keyword evidence="17" id="KW-0917">Virion maturation</keyword>
<dbReference type="PANTHER" id="PTHR42648:SF11">
    <property type="entry name" value="TRANSPOSON TY4-P GAG-POL POLYPROTEIN"/>
    <property type="match status" value="1"/>
</dbReference>
<evidence type="ECO:0000256" key="20">
    <source>
        <dbReference type="ARBA" id="ARBA00049244"/>
    </source>
</evidence>
<name>A0A9Q3I5M8_9BASI</name>
<dbReference type="Pfam" id="PF00665">
    <property type="entry name" value="rve"/>
    <property type="match status" value="1"/>
</dbReference>
<proteinExistence type="predicted"/>
<evidence type="ECO:0000256" key="15">
    <source>
        <dbReference type="ARBA" id="ARBA00022918"/>
    </source>
</evidence>
<comment type="catalytic activity">
    <reaction evidence="20">
        <text>DNA(n) + a 2'-deoxyribonucleoside 5'-triphosphate = DNA(n+1) + diphosphate</text>
        <dbReference type="Rhea" id="RHEA:22508"/>
        <dbReference type="Rhea" id="RHEA-COMP:17339"/>
        <dbReference type="Rhea" id="RHEA-COMP:17340"/>
        <dbReference type="ChEBI" id="CHEBI:33019"/>
        <dbReference type="ChEBI" id="CHEBI:61560"/>
        <dbReference type="ChEBI" id="CHEBI:173112"/>
        <dbReference type="EC" id="2.7.7.7"/>
    </reaction>
</comment>
<dbReference type="GO" id="GO:0003964">
    <property type="term" value="F:RNA-directed DNA polymerase activity"/>
    <property type="evidence" value="ECO:0007669"/>
    <property type="project" value="UniProtKB-KW"/>
</dbReference>
<dbReference type="GO" id="GO:0015074">
    <property type="term" value="P:DNA integration"/>
    <property type="evidence" value="ECO:0007669"/>
    <property type="project" value="UniProtKB-KW"/>
</dbReference>
<keyword evidence="6" id="KW-0540">Nuclease</keyword>
<accession>A0A9Q3I5M8</accession>
<evidence type="ECO:0000256" key="9">
    <source>
        <dbReference type="ARBA" id="ARBA00022759"/>
    </source>
</evidence>
<dbReference type="Pfam" id="PF22936">
    <property type="entry name" value="Pol_BBD"/>
    <property type="match status" value="1"/>
</dbReference>
<comment type="catalytic activity">
    <reaction evidence="19">
        <text>DNA(n) + a 2'-deoxyribonucleoside 5'-triphosphate = DNA(n+1) + diphosphate</text>
        <dbReference type="Rhea" id="RHEA:22508"/>
        <dbReference type="Rhea" id="RHEA-COMP:17339"/>
        <dbReference type="Rhea" id="RHEA-COMP:17340"/>
        <dbReference type="ChEBI" id="CHEBI:33019"/>
        <dbReference type="ChEBI" id="CHEBI:61560"/>
        <dbReference type="ChEBI" id="CHEBI:173112"/>
        <dbReference type="EC" id="2.7.7.49"/>
    </reaction>
</comment>
<keyword evidence="18" id="KW-0233">DNA recombination</keyword>
<evidence type="ECO:0000256" key="2">
    <source>
        <dbReference type="ARBA" id="ARBA00022578"/>
    </source>
</evidence>
<evidence type="ECO:0000256" key="16">
    <source>
        <dbReference type="ARBA" id="ARBA00022932"/>
    </source>
</evidence>
<keyword evidence="5" id="KW-0548">Nucleotidyltransferase</keyword>
<feature type="region of interest" description="Disordered" evidence="21">
    <location>
        <begin position="64"/>
        <end position="86"/>
    </location>
</feature>
<organism evidence="23 24">
    <name type="scientific">Austropuccinia psidii MF-1</name>
    <dbReference type="NCBI Taxonomy" id="1389203"/>
    <lineage>
        <taxon>Eukaryota</taxon>
        <taxon>Fungi</taxon>
        <taxon>Dikarya</taxon>
        <taxon>Basidiomycota</taxon>
        <taxon>Pucciniomycotina</taxon>
        <taxon>Pucciniomycetes</taxon>
        <taxon>Pucciniales</taxon>
        <taxon>Sphaerophragmiaceae</taxon>
        <taxon>Austropuccinia</taxon>
    </lineage>
</organism>
<keyword evidence="3" id="KW-1188">Viral release from host cell</keyword>
<dbReference type="PANTHER" id="PTHR42648">
    <property type="entry name" value="TRANSPOSASE, PUTATIVE-RELATED"/>
    <property type="match status" value="1"/>
</dbReference>
<evidence type="ECO:0000256" key="19">
    <source>
        <dbReference type="ARBA" id="ARBA00048173"/>
    </source>
</evidence>
<keyword evidence="8" id="KW-0547">Nucleotide-binding</keyword>
<keyword evidence="24" id="KW-1185">Reference proteome</keyword>
<dbReference type="GO" id="GO:0004519">
    <property type="term" value="F:endonuclease activity"/>
    <property type="evidence" value="ECO:0007669"/>
    <property type="project" value="UniProtKB-KW"/>
</dbReference>
<keyword evidence="13" id="KW-0694">RNA-binding</keyword>
<evidence type="ECO:0000256" key="14">
    <source>
        <dbReference type="ARBA" id="ARBA00022908"/>
    </source>
</evidence>
<dbReference type="GO" id="GO:0003723">
    <property type="term" value="F:RNA binding"/>
    <property type="evidence" value="ECO:0007669"/>
    <property type="project" value="UniProtKB-KW"/>
</dbReference>
<protein>
    <recommendedName>
        <fullName evidence="22">Integrase catalytic domain-containing protein</fullName>
    </recommendedName>
</protein>
<keyword evidence="15" id="KW-0695">RNA-directed DNA polymerase</keyword>
<feature type="domain" description="Integrase catalytic" evidence="22">
    <location>
        <begin position="297"/>
        <end position="454"/>
    </location>
</feature>
<keyword evidence="16" id="KW-0808">Transferase</keyword>
<dbReference type="GO" id="GO:0006508">
    <property type="term" value="P:proteolysis"/>
    <property type="evidence" value="ECO:0007669"/>
    <property type="project" value="UniProtKB-KW"/>
</dbReference>
<dbReference type="PROSITE" id="PS50994">
    <property type="entry name" value="INTEGRASE"/>
    <property type="match status" value="1"/>
</dbReference>
<keyword evidence="9" id="KW-0255">Endonuclease</keyword>
<evidence type="ECO:0000256" key="11">
    <source>
        <dbReference type="ARBA" id="ARBA00022840"/>
    </source>
</evidence>
<evidence type="ECO:0000256" key="5">
    <source>
        <dbReference type="ARBA" id="ARBA00022695"/>
    </source>
</evidence>
<keyword evidence="12" id="KW-0460">Magnesium</keyword>
<reference evidence="23" key="1">
    <citation type="submission" date="2021-03" db="EMBL/GenBank/DDBJ databases">
        <title>Draft genome sequence of rust myrtle Austropuccinia psidii MF-1, a brazilian biotype.</title>
        <authorList>
            <person name="Quecine M.C."/>
            <person name="Pachon D.M.R."/>
            <person name="Bonatelli M.L."/>
            <person name="Correr F.H."/>
            <person name="Franceschini L.M."/>
            <person name="Leite T.F."/>
            <person name="Margarido G.R.A."/>
            <person name="Almeida C.A."/>
            <person name="Ferrarezi J.A."/>
            <person name="Labate C.A."/>
        </authorList>
    </citation>
    <scope>NUCLEOTIDE SEQUENCE</scope>
    <source>
        <strain evidence="23">MF-1</strain>
    </source>
</reference>